<accession>A0A399F7Z9</accession>
<keyword evidence="2" id="KW-1185">Reference proteome</keyword>
<organism evidence="1 2">
    <name type="scientific">Meiothermus granaticius NBRC 107808</name>
    <dbReference type="NCBI Taxonomy" id="1227551"/>
    <lineage>
        <taxon>Bacteria</taxon>
        <taxon>Thermotogati</taxon>
        <taxon>Deinococcota</taxon>
        <taxon>Deinococci</taxon>
        <taxon>Thermales</taxon>
        <taxon>Thermaceae</taxon>
        <taxon>Meiothermus</taxon>
    </lineage>
</organism>
<dbReference type="AlphaFoldDB" id="A0A399F7Z9"/>
<comment type="caution">
    <text evidence="1">The sequence shown here is derived from an EMBL/GenBank/DDBJ whole genome shotgun (WGS) entry which is preliminary data.</text>
</comment>
<dbReference type="Proteomes" id="UP000266178">
    <property type="component" value="Unassembled WGS sequence"/>
</dbReference>
<reference evidence="1 2" key="1">
    <citation type="submission" date="2018-08" db="EMBL/GenBank/DDBJ databases">
        <title>Meiothermus granaticius genome AF-68 sequencing project.</title>
        <authorList>
            <person name="Da Costa M.S."/>
            <person name="Albuquerque L."/>
            <person name="Raposo P."/>
            <person name="Froufe H.J.C."/>
            <person name="Barroso C.S."/>
            <person name="Egas C."/>
        </authorList>
    </citation>
    <scope>NUCLEOTIDE SEQUENCE [LARGE SCALE GENOMIC DNA]</scope>
    <source>
        <strain evidence="1 2">AF-68</strain>
    </source>
</reference>
<dbReference type="EMBL" id="QWLB01000064">
    <property type="protein sequence ID" value="RIH91022.1"/>
    <property type="molecule type" value="Genomic_DNA"/>
</dbReference>
<name>A0A399F7Z9_9DEIN</name>
<protein>
    <submittedName>
        <fullName evidence="1">Uncharacterized protein</fullName>
    </submittedName>
</protein>
<proteinExistence type="predicted"/>
<evidence type="ECO:0000313" key="2">
    <source>
        <dbReference type="Proteomes" id="UP000266178"/>
    </source>
</evidence>
<gene>
    <name evidence="1" type="ORF">Mgrana_03095</name>
</gene>
<sequence>MPKTAFWMAVVLIGVGVAQVVQKQLSLMINGQPSGAKALVVNGQNYVPVSALKDLGITVSLSGSTLSLSGAAAGGANQRASLEACVNEFAFNGIWRMRVTKVEPGEAFGQKAWVVTVELRNGTNRTLEPGQTGIMDSSGLSLAFPDGSTATINASALAREYETELRGKAIPQGGSVIYPIKFDTPKPDAPTKLLVQIDPARLQSNLGVGYTTPNPSFRFNLNCSK</sequence>
<dbReference type="OrthoDB" id="25702at2"/>
<evidence type="ECO:0000313" key="1">
    <source>
        <dbReference type="EMBL" id="RIH91022.1"/>
    </source>
</evidence>
<dbReference type="RefSeq" id="WP_119358525.1">
    <property type="nucleotide sequence ID" value="NZ_BJXM01000027.1"/>
</dbReference>